<dbReference type="PANTHER" id="PTHR42743:SF11">
    <property type="entry name" value="AMINODEOXYCHORISMATE LYASE"/>
    <property type="match status" value="1"/>
</dbReference>
<name>A0A381PC49_9ZZZZ</name>
<sequence length="218" mass="24413">MYSFRERHDTTVVDEPLYAHYLRVTGRDHPGRDQVLNAQNPDGEAVVRDVLLGSYDSPVVFFKQMAHHLVELNEDFLAATTNILLTRDPRDMLPSLAVQLPDATLADTGLENQVRLLHSILEHGKQPVVIDSGVLLEDPESSLNSLCERVGIEPNKQMLSWATGPKPEDGVWARFWYQNVHGSTGFDRRLPSSRSVPSDLVSVLDEAIGLFDQLIEFA</sequence>
<evidence type="ECO:0008006" key="3">
    <source>
        <dbReference type="Google" id="ProtNLM"/>
    </source>
</evidence>
<dbReference type="GO" id="GO:0019752">
    <property type="term" value="P:carboxylic acid metabolic process"/>
    <property type="evidence" value="ECO:0007669"/>
    <property type="project" value="TreeGrafter"/>
</dbReference>
<dbReference type="InterPro" id="IPR050571">
    <property type="entry name" value="Class-IV_PLP-Dep_Aminotrnsfr"/>
</dbReference>
<protein>
    <recommendedName>
        <fullName evidence="3">Sulfotransferase domain-containing protein</fullName>
    </recommendedName>
</protein>
<proteinExistence type="inferred from homology"/>
<dbReference type="Gene3D" id="3.40.50.300">
    <property type="entry name" value="P-loop containing nucleotide triphosphate hydrolases"/>
    <property type="match status" value="1"/>
</dbReference>
<organism evidence="2">
    <name type="scientific">marine metagenome</name>
    <dbReference type="NCBI Taxonomy" id="408172"/>
    <lineage>
        <taxon>unclassified sequences</taxon>
        <taxon>metagenomes</taxon>
        <taxon>ecological metagenomes</taxon>
    </lineage>
</organism>
<dbReference type="PANTHER" id="PTHR42743">
    <property type="entry name" value="AMINO-ACID AMINOTRANSFERASE"/>
    <property type="match status" value="1"/>
</dbReference>
<dbReference type="SUPFAM" id="SSF52540">
    <property type="entry name" value="P-loop containing nucleoside triphosphate hydrolases"/>
    <property type="match status" value="1"/>
</dbReference>
<dbReference type="Pfam" id="PF19798">
    <property type="entry name" value="Sulfotransfer_5"/>
    <property type="match status" value="1"/>
</dbReference>
<evidence type="ECO:0000256" key="1">
    <source>
        <dbReference type="ARBA" id="ARBA00009320"/>
    </source>
</evidence>
<accession>A0A381PC49</accession>
<dbReference type="EMBL" id="UINC01000927">
    <property type="protein sequence ID" value="SUZ63858.1"/>
    <property type="molecule type" value="Genomic_DNA"/>
</dbReference>
<reference evidence="2" key="1">
    <citation type="submission" date="2018-05" db="EMBL/GenBank/DDBJ databases">
        <authorList>
            <person name="Lanie J.A."/>
            <person name="Ng W.-L."/>
            <person name="Kazmierczak K.M."/>
            <person name="Andrzejewski T.M."/>
            <person name="Davidsen T.M."/>
            <person name="Wayne K.J."/>
            <person name="Tettelin H."/>
            <person name="Glass J.I."/>
            <person name="Rusch D."/>
            <person name="Podicherti R."/>
            <person name="Tsui H.-C.T."/>
            <person name="Winkler M.E."/>
        </authorList>
    </citation>
    <scope>NUCLEOTIDE SEQUENCE</scope>
</reference>
<dbReference type="AlphaFoldDB" id="A0A381PC49"/>
<comment type="similarity">
    <text evidence="1">Belongs to the class-IV pyridoxal-phosphate-dependent aminotransferase family.</text>
</comment>
<evidence type="ECO:0000313" key="2">
    <source>
        <dbReference type="EMBL" id="SUZ63858.1"/>
    </source>
</evidence>
<gene>
    <name evidence="2" type="ORF">METZ01_LOCUS16712</name>
</gene>
<dbReference type="InterPro" id="IPR027417">
    <property type="entry name" value="P-loop_NTPase"/>
</dbReference>